<protein>
    <submittedName>
        <fullName evidence="2">Transposase IS3/family protein</fullName>
    </submittedName>
</protein>
<sequence length="90" mass="10572">MTDKRHKPEEMVPKLGQIEVLVGKGMPRVDAIRELRLTEQAFRRWRKQRALSEPLRVCRRLQLLSRMEHHEQDDEQVFPRSARACGSVGP</sequence>
<dbReference type="AlphaFoldDB" id="A0A0D6B6Y1"/>
<name>A0A0D6B6Y1_RHOSU</name>
<dbReference type="EMBL" id="AP014800">
    <property type="protein sequence ID" value="BAQ70857.1"/>
    <property type="molecule type" value="Genomic_DNA"/>
</dbReference>
<evidence type="ECO:0000256" key="1">
    <source>
        <dbReference type="SAM" id="MobiDB-lite"/>
    </source>
</evidence>
<accession>A0A0D6B6Y1</accession>
<evidence type="ECO:0000313" key="3">
    <source>
        <dbReference type="Proteomes" id="UP000064912"/>
    </source>
</evidence>
<evidence type="ECO:0000313" key="2">
    <source>
        <dbReference type="EMBL" id="BAQ70857.1"/>
    </source>
</evidence>
<proteinExistence type="predicted"/>
<gene>
    <name evidence="2" type="ORF">NHU_03731</name>
</gene>
<reference evidence="2 3" key="1">
    <citation type="submission" date="2015-02" db="EMBL/GenBank/DDBJ databases">
        <title>Genome sequene of Rhodovulum sulfidophilum DSM 2351.</title>
        <authorList>
            <person name="Nagao N."/>
        </authorList>
    </citation>
    <scope>NUCLEOTIDE SEQUENCE [LARGE SCALE GENOMIC DNA]</scope>
    <source>
        <strain evidence="2 3">DSM 2351</strain>
    </source>
</reference>
<feature type="region of interest" description="Disordered" evidence="1">
    <location>
        <begin position="69"/>
        <end position="90"/>
    </location>
</feature>
<organism evidence="2 3">
    <name type="scientific">Rhodovulum sulfidophilum</name>
    <name type="common">Rhodobacter sulfidophilus</name>
    <dbReference type="NCBI Taxonomy" id="35806"/>
    <lineage>
        <taxon>Bacteria</taxon>
        <taxon>Pseudomonadati</taxon>
        <taxon>Pseudomonadota</taxon>
        <taxon>Alphaproteobacteria</taxon>
        <taxon>Rhodobacterales</taxon>
        <taxon>Paracoccaceae</taxon>
        <taxon>Rhodovulum</taxon>
    </lineage>
</organism>
<dbReference type="KEGG" id="rsu:NHU_03731"/>
<dbReference type="Proteomes" id="UP000064912">
    <property type="component" value="Chromosome"/>
</dbReference>